<protein>
    <submittedName>
        <fullName evidence="1">Amino acid-binding ACT domain-containing protein</fullName>
    </submittedName>
</protein>
<gene>
    <name evidence="1" type="ORF">DLM46_32260</name>
</gene>
<sequence length="141" mass="15296">MKNLAIALVDRPGTLAEMADALDRAGVRIEGGGVFVVDGCGVGHFLVKDVSSARRALLAANIQVLSERDVLIPRLNQSVGGQSSHFMRRMADAGINIEVLYTDRHGQVVIVVDDIEASIAVSRAWDIEQDMLWSLFNDGLH</sequence>
<dbReference type="OrthoDB" id="1438443at2"/>
<dbReference type="Proteomes" id="UP000254875">
    <property type="component" value="Unassembled WGS sequence"/>
</dbReference>
<dbReference type="EMBL" id="QHKS01000031">
    <property type="protein sequence ID" value="RDJ98721.1"/>
    <property type="molecule type" value="Genomic_DNA"/>
</dbReference>
<comment type="caution">
    <text evidence="1">The sequence shown here is derived from an EMBL/GenBank/DDBJ whole genome shotgun (WGS) entry which is preliminary data.</text>
</comment>
<dbReference type="InterPro" id="IPR045865">
    <property type="entry name" value="ACT-like_dom_sf"/>
</dbReference>
<dbReference type="RefSeq" id="WP_115107788.1">
    <property type="nucleotide sequence ID" value="NZ_QHKS01000031.1"/>
</dbReference>
<reference evidence="2" key="1">
    <citation type="submission" date="2018-05" db="EMBL/GenBank/DDBJ databases">
        <authorList>
            <person name="Feng T."/>
        </authorList>
    </citation>
    <scope>NUCLEOTIDE SEQUENCE [LARGE SCALE GENOMIC DNA]</scope>
    <source>
        <strain evidence="2">S27</strain>
    </source>
</reference>
<accession>A0A370MZC1</accession>
<name>A0A370MZC1_9BURK</name>
<dbReference type="Gene3D" id="3.30.2130.10">
    <property type="entry name" value="VC0802-like"/>
    <property type="match status" value="1"/>
</dbReference>
<evidence type="ECO:0000313" key="2">
    <source>
        <dbReference type="Proteomes" id="UP000254875"/>
    </source>
</evidence>
<dbReference type="SUPFAM" id="SSF55021">
    <property type="entry name" value="ACT-like"/>
    <property type="match status" value="1"/>
</dbReference>
<organism evidence="1 2">
    <name type="scientific">Paraburkholderia lacunae</name>
    <dbReference type="NCBI Taxonomy" id="2211104"/>
    <lineage>
        <taxon>Bacteria</taxon>
        <taxon>Pseudomonadati</taxon>
        <taxon>Pseudomonadota</taxon>
        <taxon>Betaproteobacteria</taxon>
        <taxon>Burkholderiales</taxon>
        <taxon>Burkholderiaceae</taxon>
        <taxon>Paraburkholderia</taxon>
    </lineage>
</organism>
<dbReference type="AlphaFoldDB" id="A0A370MZC1"/>
<evidence type="ECO:0000313" key="1">
    <source>
        <dbReference type="EMBL" id="RDJ98721.1"/>
    </source>
</evidence>
<keyword evidence="2" id="KW-1185">Reference proteome</keyword>
<proteinExistence type="predicted"/>